<feature type="compositionally biased region" description="Basic and acidic residues" evidence="1">
    <location>
        <begin position="96"/>
        <end position="107"/>
    </location>
</feature>
<keyword evidence="4" id="KW-1185">Reference proteome</keyword>
<evidence type="ECO:0000256" key="1">
    <source>
        <dbReference type="SAM" id="MobiDB-lite"/>
    </source>
</evidence>
<evidence type="ECO:0000313" key="3">
    <source>
        <dbReference type="EMBL" id="KAJ1611254.1"/>
    </source>
</evidence>
<dbReference type="EMBL" id="JAPCXB010000061">
    <property type="protein sequence ID" value="KAJ1611254.1"/>
    <property type="molecule type" value="Genomic_DNA"/>
</dbReference>
<protein>
    <submittedName>
        <fullName evidence="3">Apicomplexan specific protein</fullName>
    </submittedName>
</protein>
<reference evidence="3" key="1">
    <citation type="submission" date="2022-10" db="EMBL/GenBank/DDBJ databases">
        <title>Adaptive evolution leads to modifications in subtelomeric GC content in a zoonotic Cryptosporidium species.</title>
        <authorList>
            <person name="Li J."/>
            <person name="Feng Y."/>
            <person name="Xiao L."/>
        </authorList>
    </citation>
    <scope>NUCLEOTIDE SEQUENCE</scope>
    <source>
        <strain evidence="3">25894</strain>
    </source>
</reference>
<dbReference type="SUPFAM" id="SSF109715">
    <property type="entry name" value="DEK C-terminal domain"/>
    <property type="match status" value="1"/>
</dbReference>
<organism evidence="3 4">
    <name type="scientific">Cryptosporidium canis</name>
    <dbReference type="NCBI Taxonomy" id="195482"/>
    <lineage>
        <taxon>Eukaryota</taxon>
        <taxon>Sar</taxon>
        <taxon>Alveolata</taxon>
        <taxon>Apicomplexa</taxon>
        <taxon>Conoidasida</taxon>
        <taxon>Coccidia</taxon>
        <taxon>Eucoccidiorida</taxon>
        <taxon>Eimeriorina</taxon>
        <taxon>Cryptosporidiidae</taxon>
        <taxon>Cryptosporidium</taxon>
    </lineage>
</organism>
<dbReference type="Gene3D" id="1.10.10.60">
    <property type="entry name" value="Homeodomain-like"/>
    <property type="match status" value="1"/>
</dbReference>
<comment type="caution">
    <text evidence="3">The sequence shown here is derived from an EMBL/GenBank/DDBJ whole genome shotgun (WGS) entry which is preliminary data.</text>
</comment>
<dbReference type="InterPro" id="IPR014876">
    <property type="entry name" value="DEK_C"/>
</dbReference>
<sequence>MDSTGINIKGETPNYDITAEEIKAQLKKILTNDNLDTLTPKKVREELERVFNLPSDSLKYRKDEINQLIDTIILEPQEASLNKMACKKNSSTPSDIKVDSNTNHEELSDNLDNNNPNANLCGRSTKRRQVTMSIDEFLEKSQILSLTINGSNEKLAISPRQFSTGSVGWYYGGKVPLPVGDDLEVVCQVSVNCTVVGSKTWSQKQAKRSKIN</sequence>
<dbReference type="Pfam" id="PF08766">
    <property type="entry name" value="DEK_C"/>
    <property type="match status" value="1"/>
</dbReference>
<evidence type="ECO:0000259" key="2">
    <source>
        <dbReference type="PROSITE" id="PS51998"/>
    </source>
</evidence>
<gene>
    <name evidence="3" type="ORF">OJ252_1630</name>
</gene>
<dbReference type="PROSITE" id="PS51998">
    <property type="entry name" value="DEK_C"/>
    <property type="match status" value="1"/>
</dbReference>
<feature type="domain" description="DEK-C" evidence="2">
    <location>
        <begin position="16"/>
        <end position="74"/>
    </location>
</feature>
<proteinExistence type="predicted"/>
<evidence type="ECO:0000313" key="4">
    <source>
        <dbReference type="Proteomes" id="UP001071777"/>
    </source>
</evidence>
<name>A0ABQ8P7K2_9CRYT</name>
<feature type="region of interest" description="Disordered" evidence="1">
    <location>
        <begin position="87"/>
        <end position="117"/>
    </location>
</feature>
<accession>A0ABQ8P7K2</accession>
<dbReference type="Proteomes" id="UP001071777">
    <property type="component" value="Unassembled WGS sequence"/>
</dbReference>